<gene>
    <name evidence="1" type="ORF">B0H16DRAFT_1712308</name>
</gene>
<sequence>MAPSKKTPAAVIWDRRGMKNLQLIPKNIDAFVRAQIAQQFAKPPGNLYVPVSWEDTQAIHDAPGPSSTGLMDAPFIGGITFIRIAHRPNTPATNAPRAGMLLKDVKNIIGLTPGHTKTPCNMFFSAAILPPDSLERPVGPEFMADPTCHIGLINEGVQIEYMISYWKKTQVKA</sequence>
<keyword evidence="2" id="KW-1185">Reference proteome</keyword>
<evidence type="ECO:0000313" key="2">
    <source>
        <dbReference type="Proteomes" id="UP001215598"/>
    </source>
</evidence>
<proteinExistence type="predicted"/>
<comment type="caution">
    <text evidence="1">The sequence shown here is derived from an EMBL/GenBank/DDBJ whole genome shotgun (WGS) entry which is preliminary data.</text>
</comment>
<dbReference type="Proteomes" id="UP001215598">
    <property type="component" value="Unassembled WGS sequence"/>
</dbReference>
<accession>A0AAD7K548</accession>
<protein>
    <submittedName>
        <fullName evidence="1">Uncharacterized protein</fullName>
    </submittedName>
</protein>
<dbReference type="EMBL" id="JARKIB010000008">
    <property type="protein sequence ID" value="KAJ7777286.1"/>
    <property type="molecule type" value="Genomic_DNA"/>
</dbReference>
<reference evidence="1" key="1">
    <citation type="submission" date="2023-03" db="EMBL/GenBank/DDBJ databases">
        <title>Massive genome expansion in bonnet fungi (Mycena s.s.) driven by repeated elements and novel gene families across ecological guilds.</title>
        <authorList>
            <consortium name="Lawrence Berkeley National Laboratory"/>
            <person name="Harder C.B."/>
            <person name="Miyauchi S."/>
            <person name="Viragh M."/>
            <person name="Kuo A."/>
            <person name="Thoen E."/>
            <person name="Andreopoulos B."/>
            <person name="Lu D."/>
            <person name="Skrede I."/>
            <person name="Drula E."/>
            <person name="Henrissat B."/>
            <person name="Morin E."/>
            <person name="Kohler A."/>
            <person name="Barry K."/>
            <person name="LaButti K."/>
            <person name="Morin E."/>
            <person name="Salamov A."/>
            <person name="Lipzen A."/>
            <person name="Mereny Z."/>
            <person name="Hegedus B."/>
            <person name="Baldrian P."/>
            <person name="Stursova M."/>
            <person name="Weitz H."/>
            <person name="Taylor A."/>
            <person name="Grigoriev I.V."/>
            <person name="Nagy L.G."/>
            <person name="Martin F."/>
            <person name="Kauserud H."/>
        </authorList>
    </citation>
    <scope>NUCLEOTIDE SEQUENCE</scope>
    <source>
        <strain evidence="1">CBHHK182m</strain>
    </source>
</reference>
<name>A0AAD7K548_9AGAR</name>
<organism evidence="1 2">
    <name type="scientific">Mycena metata</name>
    <dbReference type="NCBI Taxonomy" id="1033252"/>
    <lineage>
        <taxon>Eukaryota</taxon>
        <taxon>Fungi</taxon>
        <taxon>Dikarya</taxon>
        <taxon>Basidiomycota</taxon>
        <taxon>Agaricomycotina</taxon>
        <taxon>Agaricomycetes</taxon>
        <taxon>Agaricomycetidae</taxon>
        <taxon>Agaricales</taxon>
        <taxon>Marasmiineae</taxon>
        <taxon>Mycenaceae</taxon>
        <taxon>Mycena</taxon>
    </lineage>
</organism>
<evidence type="ECO:0000313" key="1">
    <source>
        <dbReference type="EMBL" id="KAJ7777286.1"/>
    </source>
</evidence>
<dbReference type="AlphaFoldDB" id="A0AAD7K548"/>